<evidence type="ECO:0000313" key="15">
    <source>
        <dbReference type="Proteomes" id="UP000516316"/>
    </source>
</evidence>
<evidence type="ECO:0000259" key="13">
    <source>
        <dbReference type="PROSITE" id="PS50885"/>
    </source>
</evidence>
<organism evidence="14 15">
    <name type="scientific">Pseudomonas chlororaphis</name>
    <dbReference type="NCBI Taxonomy" id="587753"/>
    <lineage>
        <taxon>Bacteria</taxon>
        <taxon>Pseudomonadati</taxon>
        <taxon>Pseudomonadota</taxon>
        <taxon>Gammaproteobacteria</taxon>
        <taxon>Pseudomonadales</taxon>
        <taxon>Pseudomonadaceae</taxon>
        <taxon>Pseudomonas</taxon>
    </lineage>
</organism>
<dbReference type="FunFam" id="1.10.287.950:FF:000001">
    <property type="entry name" value="Methyl-accepting chemotaxis sensory transducer"/>
    <property type="match status" value="1"/>
</dbReference>
<dbReference type="PANTHER" id="PTHR32089:SF112">
    <property type="entry name" value="LYSOZYME-LIKE PROTEIN-RELATED"/>
    <property type="match status" value="1"/>
</dbReference>
<dbReference type="InterPro" id="IPR033480">
    <property type="entry name" value="sCache_2"/>
</dbReference>
<dbReference type="SUPFAM" id="SSF58104">
    <property type="entry name" value="Methyl-accepting chemotaxis protein (MCP) signaling domain"/>
    <property type="match status" value="1"/>
</dbReference>
<dbReference type="GO" id="GO:0004888">
    <property type="term" value="F:transmembrane signaling receptor activity"/>
    <property type="evidence" value="ECO:0007669"/>
    <property type="project" value="InterPro"/>
</dbReference>
<keyword evidence="4 11" id="KW-0812">Transmembrane</keyword>
<keyword evidence="10" id="KW-0175">Coiled coil</keyword>
<dbReference type="SMART" id="SM01049">
    <property type="entry name" value="Cache_2"/>
    <property type="match status" value="1"/>
</dbReference>
<dbReference type="GO" id="GO:0007165">
    <property type="term" value="P:signal transduction"/>
    <property type="evidence" value="ECO:0007669"/>
    <property type="project" value="UniProtKB-KW"/>
</dbReference>
<dbReference type="SMART" id="SM00283">
    <property type="entry name" value="MA"/>
    <property type="match status" value="1"/>
</dbReference>
<evidence type="ECO:0000256" key="1">
    <source>
        <dbReference type="ARBA" id="ARBA00004651"/>
    </source>
</evidence>
<dbReference type="CDD" id="cd11386">
    <property type="entry name" value="MCP_signal"/>
    <property type="match status" value="1"/>
</dbReference>
<dbReference type="InterPro" id="IPR004090">
    <property type="entry name" value="Chemotax_Me-accpt_rcpt"/>
</dbReference>
<dbReference type="Pfam" id="PF00015">
    <property type="entry name" value="MCPsignal"/>
    <property type="match status" value="1"/>
</dbReference>
<protein>
    <submittedName>
        <fullName evidence="14">Methyl-accepting chemotaxis protein</fullName>
    </submittedName>
</protein>
<comment type="subcellular location">
    <subcellularLocation>
        <location evidence="1">Cell membrane</location>
        <topology evidence="1">Multi-pass membrane protein</topology>
    </subcellularLocation>
</comment>
<dbReference type="SMART" id="SM00304">
    <property type="entry name" value="HAMP"/>
    <property type="match status" value="1"/>
</dbReference>
<dbReference type="Proteomes" id="UP000516316">
    <property type="component" value="Chromosome"/>
</dbReference>
<comment type="similarity">
    <text evidence="8">Belongs to the methyl-accepting chemotaxis (MCP) protein family.</text>
</comment>
<evidence type="ECO:0000256" key="8">
    <source>
        <dbReference type="ARBA" id="ARBA00029447"/>
    </source>
</evidence>
<dbReference type="PANTHER" id="PTHR32089">
    <property type="entry name" value="METHYL-ACCEPTING CHEMOTAXIS PROTEIN MCPB"/>
    <property type="match status" value="1"/>
</dbReference>
<evidence type="ECO:0000256" key="4">
    <source>
        <dbReference type="ARBA" id="ARBA00022692"/>
    </source>
</evidence>
<evidence type="ECO:0000256" key="5">
    <source>
        <dbReference type="ARBA" id="ARBA00022989"/>
    </source>
</evidence>
<dbReference type="Gene3D" id="3.30.450.20">
    <property type="entry name" value="PAS domain"/>
    <property type="match status" value="1"/>
</dbReference>
<keyword evidence="2" id="KW-1003">Cell membrane</keyword>
<evidence type="ECO:0000256" key="11">
    <source>
        <dbReference type="SAM" id="Phobius"/>
    </source>
</evidence>
<evidence type="ECO:0000256" key="9">
    <source>
        <dbReference type="PROSITE-ProRule" id="PRU00284"/>
    </source>
</evidence>
<dbReference type="GO" id="GO:0005886">
    <property type="term" value="C:plasma membrane"/>
    <property type="evidence" value="ECO:0007669"/>
    <property type="project" value="UniProtKB-SubCell"/>
</dbReference>
<dbReference type="PROSITE" id="PS50885">
    <property type="entry name" value="HAMP"/>
    <property type="match status" value="1"/>
</dbReference>
<dbReference type="CDD" id="cd06225">
    <property type="entry name" value="HAMP"/>
    <property type="match status" value="1"/>
</dbReference>
<evidence type="ECO:0000256" key="3">
    <source>
        <dbReference type="ARBA" id="ARBA00022481"/>
    </source>
</evidence>
<proteinExistence type="inferred from homology"/>
<name>A0AAP9W0V7_9PSED</name>
<evidence type="ECO:0000256" key="10">
    <source>
        <dbReference type="SAM" id="Coils"/>
    </source>
</evidence>
<evidence type="ECO:0000256" key="6">
    <source>
        <dbReference type="ARBA" id="ARBA00023136"/>
    </source>
</evidence>
<evidence type="ECO:0000256" key="2">
    <source>
        <dbReference type="ARBA" id="ARBA00022475"/>
    </source>
</evidence>
<reference evidence="14 15" key="1">
    <citation type="submission" date="2020-09" db="EMBL/GenBank/DDBJ databases">
        <title>The Genome Sequence of Pseudomonas chlororaphis strain Qlu-1 - A phenazine-derivative-producing strain.</title>
        <authorList>
            <person name="Li L."/>
            <person name="Liu K."/>
        </authorList>
    </citation>
    <scope>NUCLEOTIDE SEQUENCE [LARGE SCALE GENOMIC DNA]</scope>
    <source>
        <strain evidence="15">qlu-1</strain>
    </source>
</reference>
<dbReference type="Pfam" id="PF08269">
    <property type="entry name" value="dCache_2"/>
    <property type="match status" value="1"/>
</dbReference>
<dbReference type="GO" id="GO:0006935">
    <property type="term" value="P:chemotaxis"/>
    <property type="evidence" value="ECO:0007669"/>
    <property type="project" value="InterPro"/>
</dbReference>
<dbReference type="InterPro" id="IPR004089">
    <property type="entry name" value="MCPsignal_dom"/>
</dbReference>
<accession>A0AAP9W0V7</accession>
<keyword evidence="3" id="KW-0488">Methylation</keyword>
<gene>
    <name evidence="14" type="ORF">HLB40_14240</name>
</gene>
<evidence type="ECO:0000313" key="14">
    <source>
        <dbReference type="EMBL" id="QNR50631.1"/>
    </source>
</evidence>
<evidence type="ECO:0000259" key="12">
    <source>
        <dbReference type="PROSITE" id="PS50111"/>
    </source>
</evidence>
<keyword evidence="6 11" id="KW-0472">Membrane</keyword>
<sequence length="544" mass="58842">MNSLRRMSISRRLWLILIVAVLMLMTLGMLMLKQINEDLYQAKVQKTQHVVQTANGVLAYFQGLESAGSLDRATAQKQALSAIRGLRYDQSDYFWINDLTPVMVMHPTNPKLDGQNLSAIRDPDGFALFNEMVAIAKAKGAGMINYRWPKPGASEPVQKTSYVQLFQPWGWIIGSGVYIDDVQAEFRSQVVKASVVGIAIALLMALLVLLIARSIVRPLQETVHAMANIASGESDLTRTLDTHGQDEVTELARHFNGFTAKLRLVVSQLQVSASALAQSSADLGSNASQAQERSQQQSQQMELVATAINEVTYGVQDVAKNAEHAASEMRDAEAQARQGQVNIDGSLQQIDRLSATIDQAVEVIRTLAQESTQIGSVLEVIHSIAEQTNLLALNAAIEAARAGEQGRGFAVVADEVRLLAQRTQKSTAEIQSMIERLQGHSEAAVKVIGDSSRASQQTIEQAGLAGESLNAIGQALRNLNGLNASIASATLQQAHVVEDINQNVTQAAGLSHSTALAAEQSSAASLHLKELSEQLNGLLRQFRV</sequence>
<dbReference type="InterPro" id="IPR003660">
    <property type="entry name" value="HAMP_dom"/>
</dbReference>
<feature type="transmembrane region" description="Helical" evidence="11">
    <location>
        <begin position="193"/>
        <end position="212"/>
    </location>
</feature>
<dbReference type="PROSITE" id="PS50111">
    <property type="entry name" value="CHEMOTAXIS_TRANSDUC_2"/>
    <property type="match status" value="1"/>
</dbReference>
<dbReference type="RefSeq" id="WP_053268987.1">
    <property type="nucleotide sequence ID" value="NZ_CP025309.1"/>
</dbReference>
<dbReference type="AlphaFoldDB" id="A0AAP9W0V7"/>
<dbReference type="Gene3D" id="1.10.287.950">
    <property type="entry name" value="Methyl-accepting chemotaxis protein"/>
    <property type="match status" value="1"/>
</dbReference>
<keyword evidence="5 11" id="KW-1133">Transmembrane helix</keyword>
<feature type="domain" description="HAMP" evidence="13">
    <location>
        <begin position="213"/>
        <end position="267"/>
    </location>
</feature>
<evidence type="ECO:0000256" key="7">
    <source>
        <dbReference type="ARBA" id="ARBA00023224"/>
    </source>
</evidence>
<dbReference type="EMBL" id="CP061079">
    <property type="protein sequence ID" value="QNR50631.1"/>
    <property type="molecule type" value="Genomic_DNA"/>
</dbReference>
<dbReference type="InterPro" id="IPR004010">
    <property type="entry name" value="Double_Cache_2"/>
</dbReference>
<keyword evidence="7 9" id="KW-0807">Transducer</keyword>
<feature type="domain" description="Methyl-accepting transducer" evidence="12">
    <location>
        <begin position="272"/>
        <end position="508"/>
    </location>
</feature>
<dbReference type="PRINTS" id="PR00260">
    <property type="entry name" value="CHEMTRNSDUCR"/>
</dbReference>
<feature type="coiled-coil region" evidence="10">
    <location>
        <begin position="315"/>
        <end position="370"/>
    </location>
</feature>
<feature type="transmembrane region" description="Helical" evidence="11">
    <location>
        <begin position="12"/>
        <end position="32"/>
    </location>
</feature>
<dbReference type="Pfam" id="PF00672">
    <property type="entry name" value="HAMP"/>
    <property type="match status" value="1"/>
</dbReference>